<evidence type="ECO:0000313" key="3">
    <source>
        <dbReference type="Proteomes" id="UP000479710"/>
    </source>
</evidence>
<dbReference type="Pfam" id="PF00646">
    <property type="entry name" value="F-box"/>
    <property type="match status" value="1"/>
</dbReference>
<proteinExistence type="predicted"/>
<evidence type="ECO:0000313" key="2">
    <source>
        <dbReference type="EMBL" id="KAF0923607.1"/>
    </source>
</evidence>
<evidence type="ECO:0000259" key="1">
    <source>
        <dbReference type="Pfam" id="PF00646"/>
    </source>
</evidence>
<name>A0A6G1EFS8_9ORYZ</name>
<keyword evidence="3" id="KW-1185">Reference proteome</keyword>
<dbReference type="InterPro" id="IPR001810">
    <property type="entry name" value="F-box_dom"/>
</dbReference>
<sequence>MRMKYSRSRARDCDIRQPDGCASAALHPLHRTLRNSGGTSCLHRSPAACGDELLRALRKRKDRLRGRRTPVAPCGEDRISALSDDVLLLILRRLDTRAALATAMLSKRWARLPCWLDTLNFMVSEILPPRYHRCIKLHEATFRIVYRVDVKVLVARIKRYERLAMRNMASSINNFLDADDDHDCAGQARRRVGRLRVEFFATHYTDCMNRLITKAVDAWGVKDLEVFAKPAYWSEWSLPPVVHRFPHHGLCIEPYKSCLRSLKLGGCIIPPLQGFRALTKMTLQDLPESIPKASYEAVFNSCPQLQVLHLKSCQWVDQGVLVIDAPSWDLNIEQFLGFTQNITNLVLRFTGYGRWTTSTWSIERQTPCPDLLLHGELLLVAPGTFIAYHVSFTGSSVVNTSMLDQNNMARNVMDASMMYLTN</sequence>
<dbReference type="EMBL" id="SPHZ02000003">
    <property type="protein sequence ID" value="KAF0923607.1"/>
    <property type="molecule type" value="Genomic_DNA"/>
</dbReference>
<dbReference type="OrthoDB" id="688942at2759"/>
<dbReference type="Proteomes" id="UP000479710">
    <property type="component" value="Unassembled WGS sequence"/>
</dbReference>
<protein>
    <recommendedName>
        <fullName evidence="1">F-box domain-containing protein</fullName>
    </recommendedName>
</protein>
<accession>A0A6G1EFS8</accession>
<feature type="domain" description="F-box" evidence="1">
    <location>
        <begin position="79"/>
        <end position="112"/>
    </location>
</feature>
<dbReference type="SUPFAM" id="SSF81383">
    <property type="entry name" value="F-box domain"/>
    <property type="match status" value="1"/>
</dbReference>
<dbReference type="PANTHER" id="PTHR35545:SF32">
    <property type="entry name" value="OS05G0541600 PROTEIN"/>
    <property type="match status" value="1"/>
</dbReference>
<dbReference type="InterPro" id="IPR036047">
    <property type="entry name" value="F-box-like_dom_sf"/>
</dbReference>
<gene>
    <name evidence="2" type="ORF">E2562_006596</name>
</gene>
<dbReference type="AlphaFoldDB" id="A0A6G1EFS8"/>
<dbReference type="SUPFAM" id="SSF52047">
    <property type="entry name" value="RNI-like"/>
    <property type="match status" value="1"/>
</dbReference>
<comment type="caution">
    <text evidence="2">The sequence shown here is derived from an EMBL/GenBank/DDBJ whole genome shotgun (WGS) entry which is preliminary data.</text>
</comment>
<reference evidence="2 3" key="1">
    <citation type="submission" date="2019-11" db="EMBL/GenBank/DDBJ databases">
        <title>Whole genome sequence of Oryza granulata.</title>
        <authorList>
            <person name="Li W."/>
        </authorList>
    </citation>
    <scope>NUCLEOTIDE SEQUENCE [LARGE SCALE GENOMIC DNA]</scope>
    <source>
        <strain evidence="3">cv. Menghai</strain>
        <tissue evidence="2">Leaf</tissue>
    </source>
</reference>
<organism evidence="2 3">
    <name type="scientific">Oryza meyeriana var. granulata</name>
    <dbReference type="NCBI Taxonomy" id="110450"/>
    <lineage>
        <taxon>Eukaryota</taxon>
        <taxon>Viridiplantae</taxon>
        <taxon>Streptophyta</taxon>
        <taxon>Embryophyta</taxon>
        <taxon>Tracheophyta</taxon>
        <taxon>Spermatophyta</taxon>
        <taxon>Magnoliopsida</taxon>
        <taxon>Liliopsida</taxon>
        <taxon>Poales</taxon>
        <taxon>Poaceae</taxon>
        <taxon>BOP clade</taxon>
        <taxon>Oryzoideae</taxon>
        <taxon>Oryzeae</taxon>
        <taxon>Oryzinae</taxon>
        <taxon>Oryza</taxon>
        <taxon>Oryza meyeriana</taxon>
    </lineage>
</organism>
<dbReference type="PANTHER" id="PTHR35545">
    <property type="entry name" value="F-BOX DOMAIN-CONTAINING PROTEIN"/>
    <property type="match status" value="1"/>
</dbReference>